<dbReference type="SUPFAM" id="SSF69593">
    <property type="entry name" value="Glycerol-3-phosphate (1)-acyltransferase"/>
    <property type="match status" value="1"/>
</dbReference>
<name>A0A086CI22_9CHRO</name>
<dbReference type="EMBL" id="JPSP01000002">
    <property type="protein sequence ID" value="KFF41836.1"/>
    <property type="molecule type" value="Genomic_DNA"/>
</dbReference>
<dbReference type="GO" id="GO:0016020">
    <property type="term" value="C:membrane"/>
    <property type="evidence" value="ECO:0007669"/>
    <property type="project" value="InterPro"/>
</dbReference>
<comment type="domain">
    <text evidence="4">The HXXXXD motif is essential for acyltransferase activity and may constitute the binding site for the phosphate moiety of the glycerol-3-phosphate.</text>
</comment>
<evidence type="ECO:0000313" key="7">
    <source>
        <dbReference type="EMBL" id="KFF41836.1"/>
    </source>
</evidence>
<evidence type="ECO:0000256" key="3">
    <source>
        <dbReference type="ARBA" id="ARBA00023315"/>
    </source>
</evidence>
<dbReference type="GO" id="GO:0003841">
    <property type="term" value="F:1-acylglycerol-3-phosphate O-acyltransferase activity"/>
    <property type="evidence" value="ECO:0007669"/>
    <property type="project" value="UniProtKB-UniRule"/>
</dbReference>
<gene>
    <name evidence="7" type="ORF">ucyna2_00214</name>
</gene>
<reference evidence="7 8" key="1">
    <citation type="submission" date="2014-08" db="EMBL/GenBank/DDBJ databases">
        <title>Comparative genomics reveals surprising divergence of two closely related strains of uncultivated UCYN-A cyanobacteria.</title>
        <authorList>
            <person name="Bombar D."/>
            <person name="Heller P."/>
            <person name="Sanchez-Baracaldo P."/>
            <person name="Carter B.J."/>
            <person name="Zert J.P."/>
        </authorList>
    </citation>
    <scope>NUCLEOTIDE SEQUENCE [LARGE SCALE GENOMIC DNA]</scope>
</reference>
<dbReference type="SMART" id="SM00563">
    <property type="entry name" value="PlsC"/>
    <property type="match status" value="1"/>
</dbReference>
<dbReference type="Proteomes" id="UP000028922">
    <property type="component" value="Unassembled WGS sequence"/>
</dbReference>
<keyword evidence="4" id="KW-0594">Phospholipid biosynthesis</keyword>
<keyword evidence="4" id="KW-1208">Phospholipid metabolism</keyword>
<sequence>MENNSFRKRESILSFILYHLLKILIVNPLFLTYFRGRIYGQENIPKGKSVIVVSNHSSYFDPPLLSSCINRPVAFMAKEELFKVPVLAQAMRLYGAYPVKRETGDRGAIKSALNALRDGWLVGIFIQGTRTYDGNINHPKLGAAMIASKTQTLLLPVSLWGTNKVLRKGSYFPMPVPITIRIGKPINPPQSNKRQELKEVTQECATRINYLNSLGR</sequence>
<keyword evidence="4" id="KW-0444">Lipid biosynthesis</keyword>
<dbReference type="Pfam" id="PF01553">
    <property type="entry name" value="Acyltransferase"/>
    <property type="match status" value="1"/>
</dbReference>
<evidence type="ECO:0000313" key="8">
    <source>
        <dbReference type="Proteomes" id="UP000028922"/>
    </source>
</evidence>
<feature type="domain" description="Phospholipid/glycerol acyltransferase" evidence="6">
    <location>
        <begin position="50"/>
        <end position="162"/>
    </location>
</feature>
<comment type="similarity">
    <text evidence="1 4">Belongs to the 1-acyl-sn-glycerol-3-phosphate acyltransferase family.</text>
</comment>
<dbReference type="PATRIC" id="fig|1527444.3.peg.207"/>
<dbReference type="eggNOG" id="COG0204">
    <property type="taxonomic scope" value="Bacteria"/>
</dbReference>
<comment type="caution">
    <text evidence="7">The sequence shown here is derived from an EMBL/GenBank/DDBJ whole genome shotgun (WGS) entry which is preliminary data.</text>
</comment>
<dbReference type="STRING" id="1527444.ucyna2_00214"/>
<feature type="transmembrane region" description="Helical" evidence="5">
    <location>
        <begin position="12"/>
        <end position="34"/>
    </location>
</feature>
<keyword evidence="5" id="KW-0812">Transmembrane</keyword>
<keyword evidence="2 4" id="KW-0808">Transferase</keyword>
<dbReference type="GO" id="GO:0006654">
    <property type="term" value="P:phosphatidic acid biosynthetic process"/>
    <property type="evidence" value="ECO:0007669"/>
    <property type="project" value="TreeGrafter"/>
</dbReference>
<keyword evidence="5" id="KW-1133">Transmembrane helix</keyword>
<evidence type="ECO:0000256" key="4">
    <source>
        <dbReference type="RuleBase" id="RU361267"/>
    </source>
</evidence>
<dbReference type="PANTHER" id="PTHR10434">
    <property type="entry name" value="1-ACYL-SN-GLYCEROL-3-PHOSPHATE ACYLTRANSFERASE"/>
    <property type="match status" value="1"/>
</dbReference>
<evidence type="ECO:0000256" key="2">
    <source>
        <dbReference type="ARBA" id="ARBA00022679"/>
    </source>
</evidence>
<keyword evidence="3 4" id="KW-0012">Acyltransferase</keyword>
<organism evidence="7 8">
    <name type="scientific">Candidatus Atelocyanobacterium thalassa isolate SIO64986</name>
    <dbReference type="NCBI Taxonomy" id="1527444"/>
    <lineage>
        <taxon>Bacteria</taxon>
        <taxon>Bacillati</taxon>
        <taxon>Cyanobacteriota</taxon>
        <taxon>Cyanophyceae</taxon>
        <taxon>Oscillatoriophycideae</taxon>
        <taxon>Chroococcales</taxon>
        <taxon>Aphanothecaceae</taxon>
        <taxon>Candidatus Atelocyanobacterium</taxon>
        <taxon>Candidatus Atelocyanobacterium thalassae</taxon>
    </lineage>
</organism>
<keyword evidence="4" id="KW-0443">Lipid metabolism</keyword>
<comment type="catalytic activity">
    <reaction evidence="4">
        <text>a 1-acyl-sn-glycero-3-phosphate + an acyl-CoA = a 1,2-diacyl-sn-glycero-3-phosphate + CoA</text>
        <dbReference type="Rhea" id="RHEA:19709"/>
        <dbReference type="ChEBI" id="CHEBI:57287"/>
        <dbReference type="ChEBI" id="CHEBI:57970"/>
        <dbReference type="ChEBI" id="CHEBI:58342"/>
        <dbReference type="ChEBI" id="CHEBI:58608"/>
        <dbReference type="EC" id="2.3.1.51"/>
    </reaction>
</comment>
<dbReference type="EC" id="2.3.1.51" evidence="4"/>
<keyword evidence="5" id="KW-0472">Membrane</keyword>
<dbReference type="InterPro" id="IPR002123">
    <property type="entry name" value="Plipid/glycerol_acylTrfase"/>
</dbReference>
<dbReference type="AlphaFoldDB" id="A0A086CI22"/>
<proteinExistence type="inferred from homology"/>
<protein>
    <recommendedName>
        <fullName evidence="4">1-acyl-sn-glycerol-3-phosphate acyltransferase</fullName>
        <ecNumber evidence="4">2.3.1.51</ecNumber>
    </recommendedName>
</protein>
<evidence type="ECO:0000256" key="1">
    <source>
        <dbReference type="ARBA" id="ARBA00008655"/>
    </source>
</evidence>
<accession>A0A086CI22</accession>
<evidence type="ECO:0000256" key="5">
    <source>
        <dbReference type="SAM" id="Phobius"/>
    </source>
</evidence>
<evidence type="ECO:0000259" key="6">
    <source>
        <dbReference type="SMART" id="SM00563"/>
    </source>
</evidence>
<dbReference type="CDD" id="cd07989">
    <property type="entry name" value="LPLAT_AGPAT-like"/>
    <property type="match status" value="1"/>
</dbReference>
<dbReference type="NCBIfam" id="TIGR00530">
    <property type="entry name" value="AGP_acyltrn"/>
    <property type="match status" value="1"/>
</dbReference>
<dbReference type="PANTHER" id="PTHR10434:SF11">
    <property type="entry name" value="1-ACYL-SN-GLYCEROL-3-PHOSPHATE ACYLTRANSFERASE"/>
    <property type="match status" value="1"/>
</dbReference>
<dbReference type="InterPro" id="IPR004552">
    <property type="entry name" value="AGP_acyltrans"/>
</dbReference>